<feature type="region of interest" description="Disordered" evidence="1">
    <location>
        <begin position="29"/>
        <end position="59"/>
    </location>
</feature>
<evidence type="ECO:0000256" key="1">
    <source>
        <dbReference type="SAM" id="MobiDB-lite"/>
    </source>
</evidence>
<evidence type="ECO:0000313" key="4">
    <source>
        <dbReference type="Proteomes" id="UP001589810"/>
    </source>
</evidence>
<name>A0ABV6MIG8_9PSEU</name>
<gene>
    <name evidence="3" type="ORF">ACFFH7_00675</name>
</gene>
<keyword evidence="4" id="KW-1185">Reference proteome</keyword>
<comment type="caution">
    <text evidence="3">The sequence shown here is derived from an EMBL/GenBank/DDBJ whole genome shotgun (WGS) entry which is preliminary data.</text>
</comment>
<feature type="region of interest" description="Disordered" evidence="1">
    <location>
        <begin position="84"/>
        <end position="110"/>
    </location>
</feature>
<feature type="chain" id="PRO_5046476687" evidence="2">
    <location>
        <begin position="18"/>
        <end position="198"/>
    </location>
</feature>
<keyword evidence="2" id="KW-0732">Signal</keyword>
<dbReference type="Proteomes" id="UP001589810">
    <property type="component" value="Unassembled WGS sequence"/>
</dbReference>
<feature type="compositionally biased region" description="Polar residues" evidence="1">
    <location>
        <begin position="29"/>
        <end position="47"/>
    </location>
</feature>
<dbReference type="RefSeq" id="WP_273938740.1">
    <property type="nucleotide sequence ID" value="NZ_CP097263.1"/>
</dbReference>
<feature type="signal peptide" evidence="2">
    <location>
        <begin position="1"/>
        <end position="17"/>
    </location>
</feature>
<dbReference type="PROSITE" id="PS51257">
    <property type="entry name" value="PROKAR_LIPOPROTEIN"/>
    <property type="match status" value="1"/>
</dbReference>
<evidence type="ECO:0000313" key="3">
    <source>
        <dbReference type="EMBL" id="MFC0539969.1"/>
    </source>
</evidence>
<proteinExistence type="predicted"/>
<reference evidence="3 4" key="1">
    <citation type="submission" date="2024-09" db="EMBL/GenBank/DDBJ databases">
        <authorList>
            <person name="Sun Q."/>
            <person name="Mori K."/>
        </authorList>
    </citation>
    <scope>NUCLEOTIDE SEQUENCE [LARGE SCALE GENOMIC DNA]</scope>
    <source>
        <strain evidence="3 4">TBRC 1432</strain>
    </source>
</reference>
<protein>
    <submittedName>
        <fullName evidence="3">Uncharacterized protein</fullName>
    </submittedName>
</protein>
<organism evidence="3 4">
    <name type="scientific">Kutzneria chonburiensis</name>
    <dbReference type="NCBI Taxonomy" id="1483604"/>
    <lineage>
        <taxon>Bacteria</taxon>
        <taxon>Bacillati</taxon>
        <taxon>Actinomycetota</taxon>
        <taxon>Actinomycetes</taxon>
        <taxon>Pseudonocardiales</taxon>
        <taxon>Pseudonocardiaceae</taxon>
        <taxon>Kutzneria</taxon>
    </lineage>
</organism>
<evidence type="ECO:0000256" key="2">
    <source>
        <dbReference type="SAM" id="SignalP"/>
    </source>
</evidence>
<dbReference type="EMBL" id="JBHLUD010000001">
    <property type="protein sequence ID" value="MFC0539969.1"/>
    <property type="molecule type" value="Genomic_DNA"/>
</dbReference>
<accession>A0ABV6MIG8</accession>
<sequence>MRFTVYAGATVAAFTLAACGSQPQSQQVASLTTANNGTATSSPSTSDNAERPQLRMDSSQADVNAAWHNYNVCLKDNGHVMLRGDGTDQHAGPGAPGGGAGADNPDMQDTSPASVNATKACRNKLPLQPPELDQSRNPHYLDQYHAYMTCLTSHGAQVHATDPFGSGWTYDDGVTQRLNQDQFSQVDHDCQLSSFRLS</sequence>